<dbReference type="Pfam" id="PF00550">
    <property type="entry name" value="PP-binding"/>
    <property type="match status" value="1"/>
</dbReference>
<evidence type="ECO:0000256" key="2">
    <source>
        <dbReference type="ARBA" id="ARBA00022450"/>
    </source>
</evidence>
<dbReference type="Pfam" id="PF00109">
    <property type="entry name" value="ketoacyl-synt"/>
    <property type="match status" value="1"/>
</dbReference>
<dbReference type="SMART" id="SM00823">
    <property type="entry name" value="PKS_PP"/>
    <property type="match status" value="1"/>
</dbReference>
<dbReference type="InterPro" id="IPR023213">
    <property type="entry name" value="CAT-like_dom_sf"/>
</dbReference>
<dbReference type="Pfam" id="PF16197">
    <property type="entry name" value="KAsynt_C_assoc"/>
    <property type="match status" value="1"/>
</dbReference>
<evidence type="ECO:0000256" key="3">
    <source>
        <dbReference type="ARBA" id="ARBA00022553"/>
    </source>
</evidence>
<dbReference type="SMART" id="SM01294">
    <property type="entry name" value="PKS_PP_betabranch"/>
    <property type="match status" value="1"/>
</dbReference>
<name>A0A6S6R3V8_9FIRM</name>
<dbReference type="RefSeq" id="WP_184091350.1">
    <property type="nucleotide sequence ID" value="NZ_AP023367.1"/>
</dbReference>
<accession>A0A6S6R3V8</accession>
<sequence length="1019" mass="116801">MSNIEEKNTEHSKLYEEIAVIGISIKFPKADTLEELWSLLEKGEDCVRKIPQQRKKDADNYFYFINEQEKASEYIEAAYLDRIDQFDYSFFGLSPREAQLIDPNQRLFLEIAWKALEDARMVNENKKTVNVGVYAGYSGHSSYSEMIRKVDASSAAVSSVGNCNPVIPGRLSYFMNFEGPCMIIDTSCSSSLVAIHEACKGLHNQECEIAVAGGVQVHSIPIRNADIGIQSSDARSKSFDDEADGTGIGEGVGVVVLKPLRNALQDHDNIYAVIKGSAINHDGRSMGISAPNPVAQSKVIQKAWMNAGIDPRKISYIEAHGTGTKLGDPIEVDGISRAFRFYTEDKNFCAISSIKSNFGHLDSAAGIAGFVKAILQLQHKKIVPTVHYSKINRNIPIHDTPVYVNDKLADWESMDGKRLCGVSSFGISGTNCHIILEEGSSHISNNIPKQILKKTSCWLKLPEADKTKVSMVSEKKKEPIKALFDNENMKHLVGSIFQDVLGIEHVNDNEDFFSLGGDSIFAIEMIQKINKKIDVELTLEDLYNHLTIKELTDVIMEKRKNSKQFIPQIPRVDEERYYHTTYNQKRIYSLCKLNQEKTHYNIYAVYNIKGNFDPNRLNEAVCKVIERHEVFRTSFHLSNDVIMQRINSNIDFKLQYIDNPESSLPELLSEIIQPFNLEHAPLIRVTLIKWKNEDFTLVTDMHHMISDGKSCAVFTDELMNLYNGMHLPKVTLQFKDFAEWQHNYYKLNKEKMEQHKEYWLNMYKERPELCRIPSDKHTDDLFEFTGETLYFMLPSELKDKLKNLHTELKVTLFTLFMSAYFILLHKYTGKNDLMVGTASMGRTHQETEYIIGLFVNTLPLRTLIDEDMHVNQFIMNVSALIIDAYTHQDYPISELIRELEWKHKEKENPLFSTMFINQSAKENTFNTNDFTISQVNFNNQDSKFDIMINYTSKEGEWCFSINYSTNLYNKNTIENLWIDYIKILQSITENVHTPICEINLLEEESSSPAALFEIEFDFN</sequence>
<dbReference type="GO" id="GO:0005886">
    <property type="term" value="C:plasma membrane"/>
    <property type="evidence" value="ECO:0007669"/>
    <property type="project" value="TreeGrafter"/>
</dbReference>
<dbReference type="GO" id="GO:0005737">
    <property type="term" value="C:cytoplasm"/>
    <property type="evidence" value="ECO:0007669"/>
    <property type="project" value="TreeGrafter"/>
</dbReference>
<keyword evidence="3" id="KW-0597">Phosphoprotein</keyword>
<dbReference type="CDD" id="cd19531">
    <property type="entry name" value="LCL_NRPS-like"/>
    <property type="match status" value="1"/>
</dbReference>
<dbReference type="InterPro" id="IPR020806">
    <property type="entry name" value="PKS_PP-bd"/>
</dbReference>
<dbReference type="GO" id="GO:0006633">
    <property type="term" value="P:fatty acid biosynthetic process"/>
    <property type="evidence" value="ECO:0007669"/>
    <property type="project" value="TreeGrafter"/>
</dbReference>
<dbReference type="InterPro" id="IPR050091">
    <property type="entry name" value="PKS_NRPS_Biosynth_Enz"/>
</dbReference>
<dbReference type="EMBL" id="AP023367">
    <property type="protein sequence ID" value="BCJ94172.1"/>
    <property type="molecule type" value="Genomic_DNA"/>
</dbReference>
<dbReference type="Proteomes" id="UP000515561">
    <property type="component" value="Chromosome"/>
</dbReference>
<protein>
    <submittedName>
        <fullName evidence="5">Uncharacterized protein</fullName>
    </submittedName>
</protein>
<dbReference type="PROSITE" id="PS52004">
    <property type="entry name" value="KS3_2"/>
    <property type="match status" value="1"/>
</dbReference>
<dbReference type="PANTHER" id="PTHR43775:SF37">
    <property type="entry name" value="SI:DKEY-61P9.11"/>
    <property type="match status" value="1"/>
</dbReference>
<organism evidence="5 6">
    <name type="scientific">Anaerocolumna cellulosilytica</name>
    <dbReference type="NCBI Taxonomy" id="433286"/>
    <lineage>
        <taxon>Bacteria</taxon>
        <taxon>Bacillati</taxon>
        <taxon>Bacillota</taxon>
        <taxon>Clostridia</taxon>
        <taxon>Lachnospirales</taxon>
        <taxon>Lachnospiraceae</taxon>
        <taxon>Anaerocolumna</taxon>
    </lineage>
</organism>
<dbReference type="PANTHER" id="PTHR43775">
    <property type="entry name" value="FATTY ACID SYNTHASE"/>
    <property type="match status" value="1"/>
</dbReference>
<dbReference type="AlphaFoldDB" id="A0A6S6R3V8"/>
<dbReference type="InterPro" id="IPR036736">
    <property type="entry name" value="ACP-like_sf"/>
</dbReference>
<dbReference type="Gene3D" id="3.30.559.30">
    <property type="entry name" value="Nonribosomal peptide synthetase, condensation domain"/>
    <property type="match status" value="1"/>
</dbReference>
<dbReference type="Gene3D" id="3.30.559.10">
    <property type="entry name" value="Chloramphenicol acetyltransferase-like domain"/>
    <property type="match status" value="1"/>
</dbReference>
<keyword evidence="4" id="KW-0808">Transferase</keyword>
<dbReference type="SUPFAM" id="SSF52777">
    <property type="entry name" value="CoA-dependent acyltransferases"/>
    <property type="match status" value="2"/>
</dbReference>
<dbReference type="KEGG" id="acel:acsn021_17410"/>
<dbReference type="InterPro" id="IPR032821">
    <property type="entry name" value="PKS_assoc"/>
</dbReference>
<dbReference type="Gene3D" id="3.40.47.10">
    <property type="match status" value="1"/>
</dbReference>
<dbReference type="SUPFAM" id="SSF47336">
    <property type="entry name" value="ACP-like"/>
    <property type="match status" value="1"/>
</dbReference>
<dbReference type="Pfam" id="PF02801">
    <property type="entry name" value="Ketoacyl-synt_C"/>
    <property type="match status" value="1"/>
</dbReference>
<evidence type="ECO:0000256" key="4">
    <source>
        <dbReference type="ARBA" id="ARBA00022679"/>
    </source>
</evidence>
<evidence type="ECO:0000313" key="6">
    <source>
        <dbReference type="Proteomes" id="UP000515561"/>
    </source>
</evidence>
<gene>
    <name evidence="5" type="ORF">acsn021_17410</name>
</gene>
<comment type="cofactor">
    <cofactor evidence="1">
        <name>pantetheine 4'-phosphate</name>
        <dbReference type="ChEBI" id="CHEBI:47942"/>
    </cofactor>
</comment>
<dbReference type="GO" id="GO:0071770">
    <property type="term" value="P:DIM/DIP cell wall layer assembly"/>
    <property type="evidence" value="ECO:0007669"/>
    <property type="project" value="TreeGrafter"/>
</dbReference>
<reference evidence="5 6" key="1">
    <citation type="journal article" date="2016" name="Int. J. Syst. Evol. Microbiol.">
        <title>Descriptions of Anaerotaenia torta gen. nov., sp. nov. and Anaerocolumna cellulosilytica gen. nov., sp. nov. isolated from a methanogenic reactor of cattle waste.</title>
        <authorList>
            <person name="Uek A."/>
            <person name="Ohtaki Y."/>
            <person name="Kaku N."/>
            <person name="Ueki K."/>
        </authorList>
    </citation>
    <scope>NUCLEOTIDE SEQUENCE [LARGE SCALE GENOMIC DNA]</scope>
    <source>
        <strain evidence="5 6">SN021</strain>
    </source>
</reference>
<dbReference type="Pfam" id="PF00668">
    <property type="entry name" value="Condensation"/>
    <property type="match status" value="1"/>
</dbReference>
<proteinExistence type="predicted"/>
<dbReference type="CDD" id="cd00833">
    <property type="entry name" value="PKS"/>
    <property type="match status" value="1"/>
</dbReference>
<dbReference type="PROSITE" id="PS50075">
    <property type="entry name" value="CARRIER"/>
    <property type="match status" value="1"/>
</dbReference>
<dbReference type="InterPro" id="IPR014030">
    <property type="entry name" value="Ketoacyl_synth_N"/>
</dbReference>
<keyword evidence="6" id="KW-1185">Reference proteome</keyword>
<dbReference type="InterPro" id="IPR009081">
    <property type="entry name" value="PP-bd_ACP"/>
</dbReference>
<dbReference type="SUPFAM" id="SSF53901">
    <property type="entry name" value="Thiolase-like"/>
    <property type="match status" value="1"/>
</dbReference>
<keyword evidence="2" id="KW-0596">Phosphopantetheine</keyword>
<evidence type="ECO:0000313" key="5">
    <source>
        <dbReference type="EMBL" id="BCJ94172.1"/>
    </source>
</evidence>
<dbReference type="GO" id="GO:0031177">
    <property type="term" value="F:phosphopantetheine binding"/>
    <property type="evidence" value="ECO:0007669"/>
    <property type="project" value="InterPro"/>
</dbReference>
<evidence type="ECO:0000256" key="1">
    <source>
        <dbReference type="ARBA" id="ARBA00001957"/>
    </source>
</evidence>
<dbReference type="InterPro" id="IPR014031">
    <property type="entry name" value="Ketoacyl_synth_C"/>
</dbReference>
<dbReference type="GO" id="GO:0004312">
    <property type="term" value="F:fatty acid synthase activity"/>
    <property type="evidence" value="ECO:0007669"/>
    <property type="project" value="TreeGrafter"/>
</dbReference>
<dbReference type="SMART" id="SM00825">
    <property type="entry name" value="PKS_KS"/>
    <property type="match status" value="1"/>
</dbReference>
<dbReference type="InterPro" id="IPR016039">
    <property type="entry name" value="Thiolase-like"/>
</dbReference>
<dbReference type="InterPro" id="IPR001242">
    <property type="entry name" value="Condensation_dom"/>
</dbReference>
<dbReference type="InterPro" id="IPR020841">
    <property type="entry name" value="PKS_Beta-ketoAc_synthase_dom"/>
</dbReference>
<dbReference type="Gene3D" id="1.10.1200.10">
    <property type="entry name" value="ACP-like"/>
    <property type="match status" value="1"/>
</dbReference>